<dbReference type="AlphaFoldDB" id="A0A0A8ZU87"/>
<dbReference type="EMBL" id="GBRH01255534">
    <property type="protein sequence ID" value="JAD42361.1"/>
    <property type="molecule type" value="Transcribed_RNA"/>
</dbReference>
<protein>
    <submittedName>
        <fullName evidence="1">Uncharacterized protein</fullName>
    </submittedName>
</protein>
<accession>A0A0A8ZU87</accession>
<proteinExistence type="predicted"/>
<evidence type="ECO:0000313" key="1">
    <source>
        <dbReference type="EMBL" id="JAD42361.1"/>
    </source>
</evidence>
<name>A0A0A8ZU87_ARUDO</name>
<reference evidence="1" key="1">
    <citation type="submission" date="2014-09" db="EMBL/GenBank/DDBJ databases">
        <authorList>
            <person name="Magalhaes I.L.F."/>
            <person name="Oliveira U."/>
            <person name="Santos F.R."/>
            <person name="Vidigal T.H.D.A."/>
            <person name="Brescovit A.D."/>
            <person name="Santos A.J."/>
        </authorList>
    </citation>
    <scope>NUCLEOTIDE SEQUENCE</scope>
    <source>
        <tissue evidence="1">Shoot tissue taken approximately 20 cm above the soil surface</tissue>
    </source>
</reference>
<reference evidence="1" key="2">
    <citation type="journal article" date="2015" name="Data Brief">
        <title>Shoot transcriptome of the giant reed, Arundo donax.</title>
        <authorList>
            <person name="Barrero R.A."/>
            <person name="Guerrero F.D."/>
            <person name="Moolhuijzen P."/>
            <person name="Goolsby J.A."/>
            <person name="Tidwell J."/>
            <person name="Bellgard S.E."/>
            <person name="Bellgard M.I."/>
        </authorList>
    </citation>
    <scope>NUCLEOTIDE SEQUENCE</scope>
    <source>
        <tissue evidence="1">Shoot tissue taken approximately 20 cm above the soil surface</tissue>
    </source>
</reference>
<organism evidence="1">
    <name type="scientific">Arundo donax</name>
    <name type="common">Giant reed</name>
    <name type="synonym">Donax arundinaceus</name>
    <dbReference type="NCBI Taxonomy" id="35708"/>
    <lineage>
        <taxon>Eukaryota</taxon>
        <taxon>Viridiplantae</taxon>
        <taxon>Streptophyta</taxon>
        <taxon>Embryophyta</taxon>
        <taxon>Tracheophyta</taxon>
        <taxon>Spermatophyta</taxon>
        <taxon>Magnoliopsida</taxon>
        <taxon>Liliopsida</taxon>
        <taxon>Poales</taxon>
        <taxon>Poaceae</taxon>
        <taxon>PACMAD clade</taxon>
        <taxon>Arundinoideae</taxon>
        <taxon>Arundineae</taxon>
        <taxon>Arundo</taxon>
    </lineage>
</organism>
<sequence length="30" mass="3510">MHACPRQDHGPLFYEPLDHGPWLCFLNFPA</sequence>